<evidence type="ECO:0000313" key="3">
    <source>
        <dbReference type="Proteomes" id="UP001165044"/>
    </source>
</evidence>
<dbReference type="EMBL" id="BSDC01000001">
    <property type="protein sequence ID" value="GLH66563.1"/>
    <property type="molecule type" value="Genomic_DNA"/>
</dbReference>
<name>A0ABQ5PW29_9BACT</name>
<feature type="signal peptide" evidence="1">
    <location>
        <begin position="1"/>
        <end position="20"/>
    </location>
</feature>
<reference evidence="2" key="1">
    <citation type="journal article" date="2023" name="Antonie Van Leeuwenhoek">
        <title>Mesoterricola silvestris gen. nov., sp. nov., Mesoterricola sediminis sp. nov., Geothrix oryzae sp. nov., Geothrix edaphica sp. nov., Geothrix rubra sp. nov., and Geothrix limicola sp. nov., six novel members of Acidobacteriota isolated from soils.</title>
        <authorList>
            <person name="Itoh H."/>
            <person name="Sugisawa Y."/>
            <person name="Mise K."/>
            <person name="Xu Z."/>
            <person name="Kuniyasu M."/>
            <person name="Ushijima N."/>
            <person name="Kawano K."/>
            <person name="Kobayashi E."/>
            <person name="Shiratori Y."/>
            <person name="Masuda Y."/>
            <person name="Senoo K."/>
        </authorList>
    </citation>
    <scope>NUCLEOTIDE SEQUENCE</scope>
    <source>
        <strain evidence="2">Red802</strain>
    </source>
</reference>
<gene>
    <name evidence="2" type="ORF">GETHED_09270</name>
</gene>
<dbReference type="RefSeq" id="WP_285606925.1">
    <property type="nucleotide sequence ID" value="NZ_BSDC01000001.1"/>
</dbReference>
<protein>
    <submittedName>
        <fullName evidence="2">Uncharacterized protein</fullName>
    </submittedName>
</protein>
<feature type="chain" id="PRO_5046851042" evidence="1">
    <location>
        <begin position="21"/>
        <end position="172"/>
    </location>
</feature>
<proteinExistence type="predicted"/>
<organism evidence="2 3">
    <name type="scientific">Geothrix edaphica</name>
    <dbReference type="NCBI Taxonomy" id="2927976"/>
    <lineage>
        <taxon>Bacteria</taxon>
        <taxon>Pseudomonadati</taxon>
        <taxon>Acidobacteriota</taxon>
        <taxon>Holophagae</taxon>
        <taxon>Holophagales</taxon>
        <taxon>Holophagaceae</taxon>
        <taxon>Geothrix</taxon>
    </lineage>
</organism>
<evidence type="ECO:0000313" key="2">
    <source>
        <dbReference type="EMBL" id="GLH66563.1"/>
    </source>
</evidence>
<keyword evidence="1" id="KW-0732">Signal</keyword>
<sequence>MNFLRALPCLFLAFSLQAQAPGLEVVVRGGGDLTLDGAPWRLELASVASIPARSGLPPLVRLTGRLVPRDPALAFDLELVVLKDGTLYTLRLVRQRPGGYPDSWAATGKTRVRFTRLEDHSGGRLELTCSGPLTGVIGRKPRTATWHGSLWAELPRDLGTADRISSKLAEVS</sequence>
<evidence type="ECO:0000256" key="1">
    <source>
        <dbReference type="SAM" id="SignalP"/>
    </source>
</evidence>
<accession>A0ABQ5PW29</accession>
<keyword evidence="3" id="KW-1185">Reference proteome</keyword>
<dbReference type="Proteomes" id="UP001165044">
    <property type="component" value="Unassembled WGS sequence"/>
</dbReference>
<comment type="caution">
    <text evidence="2">The sequence shown here is derived from an EMBL/GenBank/DDBJ whole genome shotgun (WGS) entry which is preliminary data.</text>
</comment>